<proteinExistence type="predicted"/>
<protein>
    <submittedName>
        <fullName evidence="1">Uncharacterized protein</fullName>
    </submittedName>
</protein>
<reference evidence="1 2" key="1">
    <citation type="submission" date="2015-09" db="EMBL/GenBank/DDBJ databases">
        <authorList>
            <consortium name="Pathogen Informatics"/>
        </authorList>
    </citation>
    <scope>NUCLEOTIDE SEQUENCE [LARGE SCALE GENOMIC DNA]</scope>
    <source>
        <strain evidence="1 2">2789STDY5834908</strain>
    </source>
</reference>
<dbReference type="OrthoDB" id="9987595at2"/>
<evidence type="ECO:0000313" key="1">
    <source>
        <dbReference type="EMBL" id="CUO98042.1"/>
    </source>
</evidence>
<organism evidence="1 2">
    <name type="scientific">Anaerostipes hadrus</name>
    <dbReference type="NCBI Taxonomy" id="649756"/>
    <lineage>
        <taxon>Bacteria</taxon>
        <taxon>Bacillati</taxon>
        <taxon>Bacillota</taxon>
        <taxon>Clostridia</taxon>
        <taxon>Lachnospirales</taxon>
        <taxon>Lachnospiraceae</taxon>
        <taxon>Anaerostipes</taxon>
    </lineage>
</organism>
<dbReference type="EMBL" id="CZAU01000002">
    <property type="protein sequence ID" value="CUO98042.1"/>
    <property type="molecule type" value="Genomic_DNA"/>
</dbReference>
<gene>
    <name evidence="1" type="ORF">ERS852520_00332</name>
</gene>
<name>A0A174JEE6_ANAHA</name>
<sequence length="89" mass="10272">MDYTEWKLTDVGEKRVEAFIRECKAKRKEVLDAKIDTACHTHIPTKALILADINCGEDLTEDGYRSVWGVTDNYDLSIFLEYDVDIVEE</sequence>
<dbReference type="Proteomes" id="UP000095564">
    <property type="component" value="Unassembled WGS sequence"/>
</dbReference>
<evidence type="ECO:0000313" key="2">
    <source>
        <dbReference type="Proteomes" id="UP000095564"/>
    </source>
</evidence>
<dbReference type="AlphaFoldDB" id="A0A174JEE6"/>
<dbReference type="RefSeq" id="WP_055159188.1">
    <property type="nucleotide sequence ID" value="NZ_CZAU01000002.1"/>
</dbReference>
<accession>A0A174JEE6</accession>